<dbReference type="EMBL" id="JAVRJZ010000019">
    <property type="protein sequence ID" value="KAK2707773.1"/>
    <property type="molecule type" value="Genomic_DNA"/>
</dbReference>
<evidence type="ECO:0000256" key="6">
    <source>
        <dbReference type="ARBA" id="ARBA00022833"/>
    </source>
</evidence>
<feature type="region of interest" description="Disordered" evidence="12">
    <location>
        <begin position="54"/>
        <end position="120"/>
    </location>
</feature>
<keyword evidence="4" id="KW-0677">Repeat</keyword>
<dbReference type="InterPro" id="IPR057448">
    <property type="entry name" value="BCL-11A_Znf_CCHC"/>
</dbReference>
<feature type="region of interest" description="Disordered" evidence="12">
    <location>
        <begin position="169"/>
        <end position="194"/>
    </location>
</feature>
<dbReference type="SMART" id="SM00355">
    <property type="entry name" value="ZnF_C2H2"/>
    <property type="match status" value="4"/>
</dbReference>
<dbReference type="PANTHER" id="PTHR45993:SF6">
    <property type="entry name" value="C2H2-TYPE DOMAIN-CONTAINING PROTEIN"/>
    <property type="match status" value="1"/>
</dbReference>
<proteinExistence type="predicted"/>
<evidence type="ECO:0000256" key="3">
    <source>
        <dbReference type="ARBA" id="ARBA00022723"/>
    </source>
</evidence>
<evidence type="ECO:0000256" key="8">
    <source>
        <dbReference type="ARBA" id="ARBA00023015"/>
    </source>
</evidence>
<keyword evidence="10" id="KW-0539">Nucleus</keyword>
<dbReference type="PANTHER" id="PTHR45993">
    <property type="entry name" value="B-CELL LYMPHOMA/LEUKEMIA 11"/>
    <property type="match status" value="1"/>
</dbReference>
<evidence type="ECO:0000256" key="9">
    <source>
        <dbReference type="ARBA" id="ARBA00023163"/>
    </source>
</evidence>
<feature type="compositionally biased region" description="Basic and acidic residues" evidence="12">
    <location>
        <begin position="95"/>
        <end position="109"/>
    </location>
</feature>
<sequence length="635" mass="70685">MRIKMPAMRIAQAENDSTKQDVLTCGSCQKDFPLGDILSFIQHKVQNCNQRYHDGRQLHNDSSGSPPPLSTTTSSPHKGTTPSSTPPLGPFSPSESDRVDENDNKKELKSPVSRTTVKDVEVNTAHSEPISYLCSTCQRRQSSAWALLQHIQHEHGLHLYQEPVSDRFLTPSPAPSRPRSSLPTLTSPGISSRNFVRTPLPSPGNLQMSSLAPLLLGHHAHLPLDPHNPFGLLRLPFAERPYAPNLAAHTPYSRQDPNFRYGSGSSLNPSLPTDHLHTTTLKKNQILVGQESVKHSSETISSPAKNIIPVETDGAQLAPMSPKPINEQEIKRESEGESEQDLEEEEDCGATDDDRSKNDTPEDLSIKATSPHSTPESQSEKKIHLMGHFMNRFGLPTNPQHGVQTELKVKSDLSKNFQGGPEQGTLSHFPTFPRLDYGQSDLLKALDAHGIPPLKKLKPETESIFANLWLPGLPNREMYNPFRNPSNLDVLNAQKNDLKNFGLDILNGKIPNQMKKDSRRNDTCEYCGKIFKNCSNLTVHRRSHTGEKPYKCGLCSYACAQSSKLTRHMKTHGRQGKDVFKCRFCEMPFSVPSTLEKHMRKCVVQQQKHAGMGSIAFQQFESDEDSLPAHKESVV</sequence>
<feature type="compositionally biased region" description="Acidic residues" evidence="12">
    <location>
        <begin position="336"/>
        <end position="351"/>
    </location>
</feature>
<feature type="domain" description="C2H2-type" evidence="13">
    <location>
        <begin position="580"/>
        <end position="614"/>
    </location>
</feature>
<evidence type="ECO:0000256" key="4">
    <source>
        <dbReference type="ARBA" id="ARBA00022737"/>
    </source>
</evidence>
<gene>
    <name evidence="14" type="ORF">QYM36_015468</name>
</gene>
<name>A0AA88KUR6_ARTSF</name>
<dbReference type="PROSITE" id="PS00028">
    <property type="entry name" value="ZINC_FINGER_C2H2_1"/>
    <property type="match status" value="2"/>
</dbReference>
<keyword evidence="7" id="KW-0832">Ubl conjugation</keyword>
<dbReference type="InterPro" id="IPR036236">
    <property type="entry name" value="Znf_C2H2_sf"/>
</dbReference>
<organism evidence="14 15">
    <name type="scientific">Artemia franciscana</name>
    <name type="common">Brine shrimp</name>
    <name type="synonym">Artemia sanfranciscana</name>
    <dbReference type="NCBI Taxonomy" id="6661"/>
    <lineage>
        <taxon>Eukaryota</taxon>
        <taxon>Metazoa</taxon>
        <taxon>Ecdysozoa</taxon>
        <taxon>Arthropoda</taxon>
        <taxon>Crustacea</taxon>
        <taxon>Branchiopoda</taxon>
        <taxon>Anostraca</taxon>
        <taxon>Artemiidae</taxon>
        <taxon>Artemia</taxon>
    </lineage>
</organism>
<reference evidence="14" key="1">
    <citation type="submission" date="2023-07" db="EMBL/GenBank/DDBJ databases">
        <title>Chromosome-level genome assembly of Artemia franciscana.</title>
        <authorList>
            <person name="Jo E."/>
        </authorList>
    </citation>
    <scope>NUCLEOTIDE SEQUENCE</scope>
    <source>
        <tissue evidence="14">Whole body</tissue>
    </source>
</reference>
<dbReference type="Pfam" id="PF25491">
    <property type="entry name" value="CCHC_BCL-11A"/>
    <property type="match status" value="1"/>
</dbReference>
<keyword evidence="15" id="KW-1185">Reference proteome</keyword>
<feature type="region of interest" description="Disordered" evidence="12">
    <location>
        <begin position="249"/>
        <end position="276"/>
    </location>
</feature>
<evidence type="ECO:0000256" key="5">
    <source>
        <dbReference type="ARBA" id="ARBA00022771"/>
    </source>
</evidence>
<keyword evidence="5 11" id="KW-0863">Zinc-finger</keyword>
<evidence type="ECO:0000256" key="11">
    <source>
        <dbReference type="PROSITE-ProRule" id="PRU00042"/>
    </source>
</evidence>
<dbReference type="Gene3D" id="3.30.160.60">
    <property type="entry name" value="Classic Zinc Finger"/>
    <property type="match status" value="2"/>
</dbReference>
<dbReference type="InterPro" id="IPR013087">
    <property type="entry name" value="Znf_C2H2_type"/>
</dbReference>
<evidence type="ECO:0000256" key="1">
    <source>
        <dbReference type="ARBA" id="ARBA00004123"/>
    </source>
</evidence>
<comment type="caution">
    <text evidence="14">The sequence shown here is derived from an EMBL/GenBank/DDBJ whole genome shotgun (WGS) entry which is preliminary data.</text>
</comment>
<feature type="compositionally biased region" description="Basic and acidic residues" evidence="12">
    <location>
        <begin position="326"/>
        <end position="335"/>
    </location>
</feature>
<dbReference type="EMBL" id="JAVRJZ010000019">
    <property type="protein sequence ID" value="KAK2707774.1"/>
    <property type="molecule type" value="Genomic_DNA"/>
</dbReference>
<feature type="domain" description="C2H2-type" evidence="13">
    <location>
        <begin position="522"/>
        <end position="549"/>
    </location>
</feature>
<dbReference type="Proteomes" id="UP001187531">
    <property type="component" value="Unassembled WGS sequence"/>
</dbReference>
<feature type="region of interest" description="Disordered" evidence="12">
    <location>
        <begin position="1"/>
        <end position="20"/>
    </location>
</feature>
<evidence type="ECO:0000259" key="13">
    <source>
        <dbReference type="PROSITE" id="PS50157"/>
    </source>
</evidence>
<evidence type="ECO:0000256" key="2">
    <source>
        <dbReference type="ARBA" id="ARBA00022499"/>
    </source>
</evidence>
<evidence type="ECO:0000256" key="7">
    <source>
        <dbReference type="ARBA" id="ARBA00022843"/>
    </source>
</evidence>
<keyword evidence="6" id="KW-0862">Zinc</keyword>
<dbReference type="GO" id="GO:0006357">
    <property type="term" value="P:regulation of transcription by RNA polymerase II"/>
    <property type="evidence" value="ECO:0007669"/>
    <property type="project" value="TreeGrafter"/>
</dbReference>
<keyword evidence="9" id="KW-0804">Transcription</keyword>
<dbReference type="GO" id="GO:0005634">
    <property type="term" value="C:nucleus"/>
    <property type="evidence" value="ECO:0007669"/>
    <property type="project" value="UniProtKB-SubCell"/>
</dbReference>
<dbReference type="FunFam" id="3.30.160.60:FF:000046">
    <property type="entry name" value="Putative B-cell lymphoma/leukemia 11A"/>
    <property type="match status" value="1"/>
</dbReference>
<keyword evidence="3" id="KW-0479">Metal-binding</keyword>
<feature type="domain" description="C2H2-type" evidence="13">
    <location>
        <begin position="550"/>
        <end position="577"/>
    </location>
</feature>
<feature type="compositionally biased region" description="Low complexity" evidence="12">
    <location>
        <begin position="70"/>
        <end position="83"/>
    </location>
</feature>
<dbReference type="GO" id="GO:0000978">
    <property type="term" value="F:RNA polymerase II cis-regulatory region sequence-specific DNA binding"/>
    <property type="evidence" value="ECO:0007669"/>
    <property type="project" value="TreeGrafter"/>
</dbReference>
<keyword evidence="8" id="KW-0805">Transcription regulation</keyword>
<dbReference type="InterPro" id="IPR051497">
    <property type="entry name" value="Dev/Hematopoietic_TF"/>
</dbReference>
<keyword evidence="2" id="KW-1017">Isopeptide bond</keyword>
<feature type="region of interest" description="Disordered" evidence="12">
    <location>
        <begin position="290"/>
        <end position="380"/>
    </location>
</feature>
<dbReference type="GO" id="GO:0008270">
    <property type="term" value="F:zinc ion binding"/>
    <property type="evidence" value="ECO:0007669"/>
    <property type="project" value="UniProtKB-KW"/>
</dbReference>
<evidence type="ECO:0000256" key="12">
    <source>
        <dbReference type="SAM" id="MobiDB-lite"/>
    </source>
</evidence>
<dbReference type="Pfam" id="PF00096">
    <property type="entry name" value="zf-C2H2"/>
    <property type="match status" value="3"/>
</dbReference>
<evidence type="ECO:0000313" key="14">
    <source>
        <dbReference type="EMBL" id="KAK2707773.1"/>
    </source>
</evidence>
<protein>
    <recommendedName>
        <fullName evidence="13">C2H2-type domain-containing protein</fullName>
    </recommendedName>
</protein>
<dbReference type="SUPFAM" id="SSF57667">
    <property type="entry name" value="beta-beta-alpha zinc fingers"/>
    <property type="match status" value="2"/>
</dbReference>
<comment type="subcellular location">
    <subcellularLocation>
        <location evidence="1">Nucleus</location>
    </subcellularLocation>
</comment>
<dbReference type="PROSITE" id="PS50157">
    <property type="entry name" value="ZINC_FINGER_C2H2_2"/>
    <property type="match status" value="3"/>
</dbReference>
<feature type="compositionally biased region" description="Polar residues" evidence="12">
    <location>
        <begin position="367"/>
        <end position="377"/>
    </location>
</feature>
<accession>A0AA88KUR6</accession>
<evidence type="ECO:0000256" key="10">
    <source>
        <dbReference type="ARBA" id="ARBA00023242"/>
    </source>
</evidence>
<dbReference type="FunFam" id="3.30.160.60:FF:001175">
    <property type="entry name" value="Zinc finger, C2H2 type"/>
    <property type="match status" value="1"/>
</dbReference>
<evidence type="ECO:0000313" key="15">
    <source>
        <dbReference type="Proteomes" id="UP001187531"/>
    </source>
</evidence>
<dbReference type="AlphaFoldDB" id="A0AA88KUR6"/>
<feature type="compositionally biased region" description="Low complexity" evidence="12">
    <location>
        <begin position="177"/>
        <end position="188"/>
    </location>
</feature>
<dbReference type="GO" id="GO:0003700">
    <property type="term" value="F:DNA-binding transcription factor activity"/>
    <property type="evidence" value="ECO:0007669"/>
    <property type="project" value="TreeGrafter"/>
</dbReference>